<dbReference type="Proteomes" id="UP000271162">
    <property type="component" value="Unassembled WGS sequence"/>
</dbReference>
<evidence type="ECO:0000313" key="1">
    <source>
        <dbReference type="EMBL" id="VDL68077.1"/>
    </source>
</evidence>
<sequence length="45" mass="4992">MLSPRGGLSVEVLWPAQGPADFVKLLATDEKPPYRFTTMVDPMTK</sequence>
<keyword evidence="2" id="KW-1185">Reference proteome</keyword>
<evidence type="ECO:0000313" key="3">
    <source>
        <dbReference type="WBParaSite" id="NBR_0000448601-mRNA-1"/>
    </source>
</evidence>
<reference evidence="3" key="1">
    <citation type="submission" date="2017-02" db="UniProtKB">
        <authorList>
            <consortium name="WormBaseParasite"/>
        </authorList>
    </citation>
    <scope>IDENTIFICATION</scope>
</reference>
<protein>
    <submittedName>
        <fullName evidence="3">DUF4198 domain-containing protein</fullName>
    </submittedName>
</protein>
<dbReference type="EMBL" id="UYSL01008495">
    <property type="protein sequence ID" value="VDL68077.1"/>
    <property type="molecule type" value="Genomic_DNA"/>
</dbReference>
<organism evidence="3">
    <name type="scientific">Nippostrongylus brasiliensis</name>
    <name type="common">Rat hookworm</name>
    <dbReference type="NCBI Taxonomy" id="27835"/>
    <lineage>
        <taxon>Eukaryota</taxon>
        <taxon>Metazoa</taxon>
        <taxon>Ecdysozoa</taxon>
        <taxon>Nematoda</taxon>
        <taxon>Chromadorea</taxon>
        <taxon>Rhabditida</taxon>
        <taxon>Rhabditina</taxon>
        <taxon>Rhabditomorpha</taxon>
        <taxon>Strongyloidea</taxon>
        <taxon>Heligmosomidae</taxon>
        <taxon>Nippostrongylus</taxon>
    </lineage>
</organism>
<reference evidence="1 2" key="2">
    <citation type="submission" date="2018-11" db="EMBL/GenBank/DDBJ databases">
        <authorList>
            <consortium name="Pathogen Informatics"/>
        </authorList>
    </citation>
    <scope>NUCLEOTIDE SEQUENCE [LARGE SCALE GENOMIC DNA]</scope>
</reference>
<gene>
    <name evidence="1" type="ORF">NBR_LOCUS4488</name>
</gene>
<evidence type="ECO:0000313" key="2">
    <source>
        <dbReference type="Proteomes" id="UP000271162"/>
    </source>
</evidence>
<dbReference type="WBParaSite" id="NBR_0000448601-mRNA-1">
    <property type="protein sequence ID" value="NBR_0000448601-mRNA-1"/>
    <property type="gene ID" value="NBR_0000448601"/>
</dbReference>
<accession>A0A0N4XPN4</accession>
<dbReference type="AlphaFoldDB" id="A0A0N4XPN4"/>
<name>A0A0N4XPN4_NIPBR</name>
<proteinExistence type="predicted"/>